<evidence type="ECO:0000313" key="2">
    <source>
        <dbReference type="Proteomes" id="UP000236655"/>
    </source>
</evidence>
<dbReference type="AlphaFoldDB" id="A0A2I7N8M6"/>
<dbReference type="OrthoDB" id="9793236at2"/>
<dbReference type="KEGG" id="nba:CUN60_10995"/>
<reference evidence="2" key="1">
    <citation type="submission" date="2017-11" db="EMBL/GenBank/DDBJ databases">
        <authorList>
            <person name="Chan K.G."/>
            <person name="Lee L.S."/>
        </authorList>
    </citation>
    <scope>NUCLEOTIDE SEQUENCE [LARGE SCALE GENOMIC DNA]</scope>
    <source>
        <strain evidence="2">DSM 100970</strain>
    </source>
</reference>
<evidence type="ECO:0000313" key="1">
    <source>
        <dbReference type="EMBL" id="AUR52796.1"/>
    </source>
</evidence>
<keyword evidence="2" id="KW-1185">Reference proteome</keyword>
<dbReference type="RefSeq" id="WP_102952084.1">
    <property type="nucleotide sequence ID" value="NZ_CP024847.1"/>
</dbReference>
<dbReference type="EMBL" id="CP024847">
    <property type="protein sequence ID" value="AUR52796.1"/>
    <property type="molecule type" value="Genomic_DNA"/>
</dbReference>
<dbReference type="Proteomes" id="UP000236655">
    <property type="component" value="Chromosome"/>
</dbReference>
<dbReference type="SUPFAM" id="SSF56672">
    <property type="entry name" value="DNA/RNA polymerases"/>
    <property type="match status" value="1"/>
</dbReference>
<organism evidence="1 2">
    <name type="scientific">Aquella oligotrophica</name>
    <dbReference type="NCBI Taxonomy" id="2067065"/>
    <lineage>
        <taxon>Bacteria</taxon>
        <taxon>Pseudomonadati</taxon>
        <taxon>Pseudomonadota</taxon>
        <taxon>Betaproteobacteria</taxon>
        <taxon>Neisseriales</taxon>
        <taxon>Neisseriaceae</taxon>
        <taxon>Aquella</taxon>
    </lineage>
</organism>
<sequence>MEEYIFSFANLYQRYLECRKRKRGTINALKFELAAEVNLLNLSTELQNKSYQPSRCVCFVVEKPKLREIIAADFRDRVVHHVLIERLTKIFEPLFIHDSYACRVNKGTHGAVDRLNGKA</sequence>
<protein>
    <recommendedName>
        <fullName evidence="3">Reverse transcriptase</fullName>
    </recommendedName>
</protein>
<proteinExistence type="predicted"/>
<gene>
    <name evidence="1" type="ORF">CUN60_10995</name>
</gene>
<name>A0A2I7N8M6_9NEIS</name>
<evidence type="ECO:0008006" key="3">
    <source>
        <dbReference type="Google" id="ProtNLM"/>
    </source>
</evidence>
<dbReference type="InterPro" id="IPR043502">
    <property type="entry name" value="DNA/RNA_pol_sf"/>
</dbReference>
<accession>A0A2I7N8M6</accession>